<evidence type="ECO:0000256" key="4">
    <source>
        <dbReference type="ARBA" id="ARBA00004904"/>
    </source>
</evidence>
<feature type="binding site" evidence="14">
    <location>
        <begin position="27"/>
        <end position="28"/>
    </location>
    <ligand>
        <name>D-ribulose 5-phosphate</name>
        <dbReference type="ChEBI" id="CHEBI:58121"/>
    </ligand>
</feature>
<dbReference type="FunFam" id="3.90.870.10:FF:000001">
    <property type="entry name" value="Riboflavin biosynthesis protein RibBA"/>
    <property type="match status" value="1"/>
</dbReference>
<protein>
    <recommendedName>
        <fullName evidence="8 14">3,4-dihydroxy-2-butanone 4-phosphate synthase</fullName>
        <shortName evidence="14">DHBP synthase</shortName>
        <ecNumber evidence="7 14">4.1.99.12</ecNumber>
    </recommendedName>
</protein>
<dbReference type="Pfam" id="PF00926">
    <property type="entry name" value="DHBP_synthase"/>
    <property type="match status" value="1"/>
</dbReference>
<comment type="similarity">
    <text evidence="6">In the C-terminal section; belongs to the GTP cyclohydrolase II family.</text>
</comment>
<dbReference type="EMBL" id="AEIG01000005">
    <property type="protein sequence ID" value="EGG30826.1"/>
    <property type="molecule type" value="Genomic_DNA"/>
</dbReference>
<comment type="similarity">
    <text evidence="5">In the N-terminal section; belongs to the DHBP synthase family.</text>
</comment>
<evidence type="ECO:0000256" key="9">
    <source>
        <dbReference type="ARBA" id="ARBA00022619"/>
    </source>
</evidence>
<dbReference type="OrthoDB" id="9793111at2"/>
<sequence length="371" mass="40956">MPTSSIPEIIEDIRQGKMVILMDDEDRENEGDLIIAAEAVTPEIINFFASEACGLICMPMTAERAARLNIPLMVKNNRSQHETNFTVSIDAAERLGPGISAVQRAHTIKVASSSDVKASDLVQPGHIFPLIAKPGGVLRRAGHTEAGVDLARMAGFEPAAVIVEIMNEDGTMARRPQLEEYAEKWGLKMGTIADLIEYRALHEHSIELSAQRDIETEFGAFTLFVFRDTIDNVLHYALRKGSITQEPTLVRVQAINTLRDLIGTQLPDHAKGWSYRKCLQRIADEGSGVLVLLDEQASPERVIEDIILYPDARPAASYDESGRQNYRLIGTGGQILKHLGVTRMRAMSAPVHYNALSGFNLEVVEFVEANQ</sequence>
<keyword evidence="13 14" id="KW-0456">Lyase</keyword>
<dbReference type="EC" id="4.1.99.12" evidence="7 14"/>
<feature type="site" description="Essential for catalytic activity" evidence="14">
    <location>
        <position position="164"/>
    </location>
</feature>
<dbReference type="HAMAP" id="MF_00180">
    <property type="entry name" value="RibB"/>
    <property type="match status" value="1"/>
</dbReference>
<dbReference type="UniPathway" id="UPA00275">
    <property type="reaction ID" value="UER00399"/>
</dbReference>
<dbReference type="InterPro" id="IPR036144">
    <property type="entry name" value="RibA-like_sf"/>
</dbReference>
<dbReference type="NCBIfam" id="TIGR00506">
    <property type="entry name" value="ribB"/>
    <property type="match status" value="1"/>
</dbReference>
<comment type="cofactor">
    <cofactor evidence="2">
        <name>Mn(2+)</name>
        <dbReference type="ChEBI" id="CHEBI:29035"/>
    </cofactor>
</comment>
<dbReference type="STRING" id="2518989.IMCC3088_2015"/>
<evidence type="ECO:0000256" key="3">
    <source>
        <dbReference type="ARBA" id="ARBA00002284"/>
    </source>
</evidence>
<evidence type="ECO:0000256" key="14">
    <source>
        <dbReference type="HAMAP-Rule" id="MF_00180"/>
    </source>
</evidence>
<feature type="binding site" evidence="14">
    <location>
        <position position="28"/>
    </location>
    <ligand>
        <name>Mg(2+)</name>
        <dbReference type="ChEBI" id="CHEBI:18420"/>
        <label>2</label>
    </ligand>
</feature>
<evidence type="ECO:0000256" key="6">
    <source>
        <dbReference type="ARBA" id="ARBA00008976"/>
    </source>
</evidence>
<evidence type="ECO:0000256" key="5">
    <source>
        <dbReference type="ARBA" id="ARBA00005520"/>
    </source>
</evidence>
<dbReference type="InterPro" id="IPR017945">
    <property type="entry name" value="DHBP_synth_RibB-like_a/b_dom"/>
</dbReference>
<evidence type="ECO:0000256" key="12">
    <source>
        <dbReference type="ARBA" id="ARBA00023211"/>
    </source>
</evidence>
<dbReference type="SUPFAM" id="SSF55821">
    <property type="entry name" value="YrdC/RibB"/>
    <property type="match status" value="1"/>
</dbReference>
<feature type="site" description="Essential for catalytic activity" evidence="14">
    <location>
        <position position="126"/>
    </location>
</feature>
<evidence type="ECO:0000256" key="13">
    <source>
        <dbReference type="ARBA" id="ARBA00023239"/>
    </source>
</evidence>
<dbReference type="GO" id="GO:0008686">
    <property type="term" value="F:3,4-dihydroxy-2-butanone-4-phosphate synthase activity"/>
    <property type="evidence" value="ECO:0007669"/>
    <property type="project" value="UniProtKB-UniRule"/>
</dbReference>
<dbReference type="Gene3D" id="3.40.50.10990">
    <property type="entry name" value="GTP cyclohydrolase II"/>
    <property type="match status" value="1"/>
</dbReference>
<feature type="binding site" evidence="14">
    <location>
        <position position="143"/>
    </location>
    <ligand>
        <name>Mg(2+)</name>
        <dbReference type="ChEBI" id="CHEBI:18420"/>
        <label>2</label>
    </ligand>
</feature>
<evidence type="ECO:0000256" key="10">
    <source>
        <dbReference type="ARBA" id="ARBA00022723"/>
    </source>
</evidence>
<comment type="catalytic activity">
    <reaction evidence="1 14">
        <text>D-ribulose 5-phosphate = (2S)-2-hydroxy-3-oxobutyl phosphate + formate + H(+)</text>
        <dbReference type="Rhea" id="RHEA:18457"/>
        <dbReference type="ChEBI" id="CHEBI:15378"/>
        <dbReference type="ChEBI" id="CHEBI:15740"/>
        <dbReference type="ChEBI" id="CHEBI:58121"/>
        <dbReference type="ChEBI" id="CHEBI:58830"/>
        <dbReference type="EC" id="4.1.99.12"/>
    </reaction>
</comment>
<accession>F3KYR2</accession>
<name>F3KYR2_9GAMM</name>
<dbReference type="SUPFAM" id="SSF142695">
    <property type="entry name" value="RibA-like"/>
    <property type="match status" value="1"/>
</dbReference>
<dbReference type="PANTHER" id="PTHR21327">
    <property type="entry name" value="GTP CYCLOHYDROLASE II-RELATED"/>
    <property type="match status" value="1"/>
</dbReference>
<evidence type="ECO:0000256" key="7">
    <source>
        <dbReference type="ARBA" id="ARBA00012153"/>
    </source>
</evidence>
<keyword evidence="10 14" id="KW-0479">Metal-binding</keyword>
<reference evidence="15 16" key="1">
    <citation type="journal article" date="2011" name="J. Bacteriol.">
        <title>Genome sequence of strain IMCC3088, a proteorhodopsin-containing marine bacterium belonging to the OM60/NOR5 clade.</title>
        <authorList>
            <person name="Jang Y."/>
            <person name="Oh H.M."/>
            <person name="Kang I."/>
            <person name="Lee K."/>
            <person name="Yang S.J."/>
            <person name="Cho J.C."/>
        </authorList>
    </citation>
    <scope>NUCLEOTIDE SEQUENCE [LARGE SCALE GENOMIC DNA]</scope>
    <source>
        <strain evidence="15 16">IMCC3088</strain>
    </source>
</reference>
<evidence type="ECO:0000256" key="11">
    <source>
        <dbReference type="ARBA" id="ARBA00022842"/>
    </source>
</evidence>
<dbReference type="Proteomes" id="UP000005615">
    <property type="component" value="Unassembled WGS sequence"/>
</dbReference>
<dbReference type="GO" id="GO:0030145">
    <property type="term" value="F:manganese ion binding"/>
    <property type="evidence" value="ECO:0007669"/>
    <property type="project" value="UniProtKB-UniRule"/>
</dbReference>
<comment type="caution">
    <text evidence="15">The sequence shown here is derived from an EMBL/GenBank/DDBJ whole genome shotgun (WGS) entry which is preliminary data.</text>
</comment>
<keyword evidence="16" id="KW-1185">Reference proteome</keyword>
<dbReference type="GO" id="GO:0003935">
    <property type="term" value="F:GTP cyclohydrolase II activity"/>
    <property type="evidence" value="ECO:0007669"/>
    <property type="project" value="TreeGrafter"/>
</dbReference>
<comment type="function">
    <text evidence="3 14">Catalyzes the conversion of D-ribulose 5-phosphate to formate and 3,4-dihydroxy-2-butanone 4-phosphate.</text>
</comment>
<evidence type="ECO:0000313" key="15">
    <source>
        <dbReference type="EMBL" id="EGG30826.1"/>
    </source>
</evidence>
<comment type="pathway">
    <text evidence="4 14">Cofactor biosynthesis; riboflavin biosynthesis; 2-hydroxy-3-oxobutyl phosphate from D-ribulose 5-phosphate: step 1/1.</text>
</comment>
<dbReference type="PIRSF" id="PIRSF001259">
    <property type="entry name" value="RibA"/>
    <property type="match status" value="1"/>
</dbReference>
<gene>
    <name evidence="14" type="primary">ribB</name>
    <name evidence="15" type="ORF">IMCC3088_2015</name>
</gene>
<dbReference type="PANTHER" id="PTHR21327:SF34">
    <property type="entry name" value="3,4-DIHYDROXY-2-BUTANONE 4-PHOSPHATE SYNTHASE"/>
    <property type="match status" value="1"/>
</dbReference>
<keyword evidence="15" id="KW-0378">Hydrolase</keyword>
<keyword evidence="12 14" id="KW-0464">Manganese</keyword>
<comment type="cofactor">
    <cofactor evidence="14">
        <name>Mg(2+)</name>
        <dbReference type="ChEBI" id="CHEBI:18420"/>
    </cofactor>
    <cofactor evidence="14">
        <name>Mn(2+)</name>
        <dbReference type="ChEBI" id="CHEBI:29035"/>
    </cofactor>
    <text evidence="14">Binds 2 divalent metal cations per subunit. Magnesium or manganese.</text>
</comment>
<dbReference type="GO" id="GO:0000287">
    <property type="term" value="F:magnesium ion binding"/>
    <property type="evidence" value="ECO:0007669"/>
    <property type="project" value="UniProtKB-UniRule"/>
</dbReference>
<evidence type="ECO:0000313" key="16">
    <source>
        <dbReference type="Proteomes" id="UP000005615"/>
    </source>
</evidence>
<dbReference type="eggNOG" id="COG0108">
    <property type="taxonomic scope" value="Bacteria"/>
</dbReference>
<organism evidence="15 16">
    <name type="scientific">Aequoribacter fuscus</name>
    <dbReference type="NCBI Taxonomy" id="2518989"/>
    <lineage>
        <taxon>Bacteria</taxon>
        <taxon>Pseudomonadati</taxon>
        <taxon>Pseudomonadota</taxon>
        <taxon>Gammaproteobacteria</taxon>
        <taxon>Cellvibrionales</taxon>
        <taxon>Halieaceae</taxon>
        <taxon>Aequoribacter</taxon>
    </lineage>
</organism>
<evidence type="ECO:0000256" key="2">
    <source>
        <dbReference type="ARBA" id="ARBA00001936"/>
    </source>
</evidence>
<comment type="similarity">
    <text evidence="14">Belongs to the DHBP synthase family.</text>
</comment>
<dbReference type="RefSeq" id="WP_009574529.1">
    <property type="nucleotide sequence ID" value="NZ_AEIG01000005.1"/>
</dbReference>
<keyword evidence="9 14" id="KW-0686">Riboflavin biosynthesis</keyword>
<proteinExistence type="inferred from homology"/>
<dbReference type="Gene3D" id="3.90.870.10">
    <property type="entry name" value="DHBP synthase"/>
    <property type="match status" value="1"/>
</dbReference>
<feature type="binding site" evidence="14">
    <location>
        <begin position="140"/>
        <end position="144"/>
    </location>
    <ligand>
        <name>D-ribulose 5-phosphate</name>
        <dbReference type="ChEBI" id="CHEBI:58121"/>
    </ligand>
</feature>
<feature type="binding site" evidence="14">
    <location>
        <position position="32"/>
    </location>
    <ligand>
        <name>D-ribulose 5-phosphate</name>
        <dbReference type="ChEBI" id="CHEBI:58121"/>
    </ligand>
</feature>
<dbReference type="GO" id="GO:0009231">
    <property type="term" value="P:riboflavin biosynthetic process"/>
    <property type="evidence" value="ECO:0007669"/>
    <property type="project" value="UniProtKB-UniRule"/>
</dbReference>
<keyword evidence="11 14" id="KW-0460">Magnesium</keyword>
<dbReference type="InterPro" id="IPR000422">
    <property type="entry name" value="DHBP_synthase_RibB"/>
</dbReference>
<dbReference type="InterPro" id="IPR032677">
    <property type="entry name" value="GTP_cyclohydro_II"/>
</dbReference>
<dbReference type="Pfam" id="PF00925">
    <property type="entry name" value="GTP_cyclohydro2"/>
    <property type="match status" value="1"/>
</dbReference>
<dbReference type="AlphaFoldDB" id="F3KYR2"/>
<dbReference type="GO" id="GO:0005829">
    <property type="term" value="C:cytosol"/>
    <property type="evidence" value="ECO:0007669"/>
    <property type="project" value="TreeGrafter"/>
</dbReference>
<feature type="binding site" evidence="14">
    <location>
        <position position="28"/>
    </location>
    <ligand>
        <name>Mg(2+)</name>
        <dbReference type="ChEBI" id="CHEBI:18420"/>
        <label>1</label>
    </ligand>
</feature>
<evidence type="ECO:0000256" key="8">
    <source>
        <dbReference type="ARBA" id="ARBA00018836"/>
    </source>
</evidence>
<comment type="subunit">
    <text evidence="14">Homodimer.</text>
</comment>
<evidence type="ECO:0000256" key="1">
    <source>
        <dbReference type="ARBA" id="ARBA00000141"/>
    </source>
</evidence>